<dbReference type="CDD" id="cd14729">
    <property type="entry name" value="RtxA-like"/>
    <property type="match status" value="1"/>
</dbReference>
<sequence length="966" mass="107883">MPQPPNPQRAQLQDIARQLVVNCPDMRQMAREVAVDALKKFARSSLDPDTVYLHRFKAAQSNPRSFSGWEHRELPYQSLTLPQLVMQRFDASDQDNADLLGYRTGFYREGAHAGVFDERNEVPMAPADVLRYFWQIDFSSVFRQKMQAFWADSAEAFRSMAKANFLSKVVEACEHADLPEQRKRYRLLARALAGVTDWPPTLEQLQQTHVPDQGVRLHAFDIGGYVASDMLRAVLPDGYQVLYMPGEVTALHLFANPAQLYWWVLQNTNAADNRARLMAHFALSSHAENPAGVGLEHLIDLLFSNWAGSAHDAINLLDKPVDQDAFSYLRDAARQRMSDDAHFALRSNADLRKQMWVADLHAFTRFAGAMAAFDWPVALAAVGAGLGETGLSIDEAINGHTTAERQAGVIGAVLASLDTLFNATLLGEETGEAIRVDGEVPAVAEPYVEAEDEPLATAEDIDAQVPAPLRPTPASQRLATFETNALLDGEKPGVGKMQGIYSLADGFYVAIGDFAYQVRYVGELKSWVVIDPNAPFSFYRNVPIRLTAQQQWEPVAQGRLLGGTPRFRLKLWGRSDYAPPPAERIPTPYELLPRQQAQLRSVDDEQLSGITYRANQPHLEEACDLFRKLRSKLLNDAREYLSTVELPPRPQLPLFESNPAPKQILRGCYSRCDGVVIGECHAHLGSKRFLIDNMAQLRKQKVNVLYLEHLLTDFHQADLDAFNRTGNMSQHLRDYVAELDRSQATDSSGRYTFQQVMLTAQANQVRLQAIDCMASYRQAWLATPPGPIRQQMMNFFAHRVIAADQALHPSRWIAFVGNTHTNTFDGVPGLAELQGAIGLRIEDIECGLPVRFGVDPGIQPDQSANLAAVKCDLLLQVPIAPAHGVARTLEEKLRAVGSFSFTQVEGTLHMIHRSKDLTLHYTPIQRDGTFYYIDRASWPRVDKRRMPSLAQLSTLVTSNGLTFVPL</sequence>
<protein>
    <submittedName>
        <fullName evidence="2">Multifunctional autoprocessing RTX toxin-like protein</fullName>
    </submittedName>
</protein>
<dbReference type="InterPro" id="IPR046673">
    <property type="entry name" value="ToxA_N"/>
</dbReference>
<reference evidence="2 3" key="1">
    <citation type="submission" date="2018-11" db="EMBL/GenBank/DDBJ databases">
        <title>Genomic analyses of the natural microbiome of Caenorhabditis elegans.</title>
        <authorList>
            <person name="Samuel B."/>
        </authorList>
    </citation>
    <scope>NUCLEOTIDE SEQUENCE [LARGE SCALE GENOMIC DNA]</scope>
    <source>
        <strain evidence="2 3">BIGb0473</strain>
    </source>
</reference>
<gene>
    <name evidence="2" type="ORF">EDF85_2596</name>
</gene>
<organism evidence="2 3">
    <name type="scientific">Pseudomonas putida</name>
    <name type="common">Arthrobacter siderocapsulatus</name>
    <dbReference type="NCBI Taxonomy" id="303"/>
    <lineage>
        <taxon>Bacteria</taxon>
        <taxon>Pseudomonadati</taxon>
        <taxon>Pseudomonadota</taxon>
        <taxon>Gammaproteobacteria</taxon>
        <taxon>Pseudomonadales</taxon>
        <taxon>Pseudomonadaceae</taxon>
        <taxon>Pseudomonas</taxon>
    </lineage>
</organism>
<accession>A0A9X8EK12</accession>
<name>A0A9X8EK12_PSEPU</name>
<dbReference type="Proteomes" id="UP000269115">
    <property type="component" value="Unassembled WGS sequence"/>
</dbReference>
<dbReference type="Pfam" id="PF20178">
    <property type="entry name" value="ToxA_N"/>
    <property type="match status" value="1"/>
</dbReference>
<dbReference type="EMBL" id="RJUR01000013">
    <property type="protein sequence ID" value="ROQ49811.1"/>
    <property type="molecule type" value="Genomic_DNA"/>
</dbReference>
<evidence type="ECO:0000313" key="3">
    <source>
        <dbReference type="Proteomes" id="UP000269115"/>
    </source>
</evidence>
<feature type="domain" description="Dermonecrotic toxin N-terminal" evidence="1">
    <location>
        <begin position="22"/>
        <end position="283"/>
    </location>
</feature>
<proteinExistence type="predicted"/>
<dbReference type="RefSeq" id="WP_123752947.1">
    <property type="nucleotide sequence ID" value="NZ_RJUR01000013.1"/>
</dbReference>
<dbReference type="AlphaFoldDB" id="A0A9X8EK12"/>
<evidence type="ECO:0000313" key="2">
    <source>
        <dbReference type="EMBL" id="ROQ49811.1"/>
    </source>
</evidence>
<evidence type="ECO:0000259" key="1">
    <source>
        <dbReference type="Pfam" id="PF20178"/>
    </source>
</evidence>
<dbReference type="SUPFAM" id="SSF159501">
    <property type="entry name" value="EreA/ChaN-like"/>
    <property type="match status" value="1"/>
</dbReference>
<comment type="caution">
    <text evidence="2">The sequence shown here is derived from an EMBL/GenBank/DDBJ whole genome shotgun (WGS) entry which is preliminary data.</text>
</comment>
<dbReference type="Gene3D" id="3.40.50.11550">
    <property type="match status" value="1"/>
</dbReference>